<organism evidence="1 2">
    <name type="scientific">Sulfurospirillum diekertiae</name>
    <dbReference type="NCBI Taxonomy" id="1854492"/>
    <lineage>
        <taxon>Bacteria</taxon>
        <taxon>Pseudomonadati</taxon>
        <taxon>Campylobacterota</taxon>
        <taxon>Epsilonproteobacteria</taxon>
        <taxon>Campylobacterales</taxon>
        <taxon>Sulfurospirillaceae</taxon>
        <taxon>Sulfurospirillum</taxon>
    </lineage>
</organism>
<protein>
    <submittedName>
        <fullName evidence="1">Uncharacterized protein</fullName>
    </submittedName>
</protein>
<evidence type="ECO:0000313" key="2">
    <source>
        <dbReference type="Proteomes" id="UP000217349"/>
    </source>
</evidence>
<proteinExistence type="predicted"/>
<name>A0A290HC69_9BACT</name>
<evidence type="ECO:0000313" key="1">
    <source>
        <dbReference type="EMBL" id="ATB69057.1"/>
    </source>
</evidence>
<reference evidence="2" key="1">
    <citation type="submission" date="2017-09" db="EMBL/GenBank/DDBJ databases">
        <title>The complete genome of Sulfurospirillum sp. JPD-1.</title>
        <authorList>
            <person name="Goris T."/>
        </authorList>
    </citation>
    <scope>NUCLEOTIDE SEQUENCE [LARGE SCALE GENOMIC DNA]</scope>
    <source>
        <strain evidence="2">JPD-1</strain>
    </source>
</reference>
<dbReference type="EMBL" id="CP023275">
    <property type="protein sequence ID" value="ATB69057.1"/>
    <property type="molecule type" value="Genomic_DNA"/>
</dbReference>
<accession>A0A290HC69</accession>
<gene>
    <name evidence="1" type="ORF">SJPD1_0945</name>
</gene>
<sequence length="158" mass="17793">MHSNIYENTEAESLAKASASVTTMANKVDTDIVSNLNQTKKHGTLFCDVRAKTISHTIEIIMPIKLNDTFFKDYALSRDGDLFVVDNNGNFSLVEVITGKNSSNPTQVQVDKQKRSLSNIYADTFNISKPEASRIIRNKHSSCFQPRTYRLKTQICNE</sequence>
<dbReference type="Proteomes" id="UP000217349">
    <property type="component" value="Chromosome"/>
</dbReference>
<dbReference type="AlphaFoldDB" id="A0A290HC69"/>
<dbReference type="RefSeq" id="WP_096046186.1">
    <property type="nucleotide sequence ID" value="NZ_CP023275.1"/>
</dbReference>
<dbReference type="KEGG" id="sulj:SJPD1_0945"/>